<feature type="domain" description="CobN/magnesium chelatase" evidence="3">
    <location>
        <begin position="142"/>
        <end position="1224"/>
    </location>
</feature>
<protein>
    <submittedName>
        <fullName evidence="4">CobN-like chelatase BtuS for metalloporphyrine salvage</fullName>
    </submittedName>
</protein>
<evidence type="ECO:0000259" key="3">
    <source>
        <dbReference type="Pfam" id="PF02514"/>
    </source>
</evidence>
<proteinExistence type="predicted"/>
<gene>
    <name evidence="4" type="ORF">MNBD_GAMMA16-1207</name>
</gene>
<feature type="compositionally biased region" description="Low complexity" evidence="1">
    <location>
        <begin position="1270"/>
        <end position="1286"/>
    </location>
</feature>
<reference evidence="4" key="1">
    <citation type="submission" date="2018-06" db="EMBL/GenBank/DDBJ databases">
        <authorList>
            <person name="Zhirakovskaya E."/>
        </authorList>
    </citation>
    <scope>NUCLEOTIDE SEQUENCE</scope>
</reference>
<name>A0A3B0Z835_9ZZZZ</name>
<dbReference type="CDD" id="cd10150">
    <property type="entry name" value="CobN_like"/>
    <property type="match status" value="1"/>
</dbReference>
<evidence type="ECO:0000256" key="1">
    <source>
        <dbReference type="SAM" id="MobiDB-lite"/>
    </source>
</evidence>
<keyword evidence="2" id="KW-0472">Membrane</keyword>
<accession>A0A3B0Z835</accession>
<organism evidence="4">
    <name type="scientific">hydrothermal vent metagenome</name>
    <dbReference type="NCBI Taxonomy" id="652676"/>
    <lineage>
        <taxon>unclassified sequences</taxon>
        <taxon>metagenomes</taxon>
        <taxon>ecological metagenomes</taxon>
    </lineage>
</organism>
<sequence length="1331" mass="151216">MGLKKIALIAVLAILITFCPLVQGEIKNTERSILILATNHVTEAKLQLLSDLIARKSSKPQNIKMDYKYLRSLEEDESLSDLVAPYDLIIFDAVSGRETAKDYERFEALVQADSERRFLPIKLTSESKLRKNISLAHSQALYDYYYNGGEENLHRMLVFLENEFFKLESEQALPPILFPKLGIYHPEYEKTVFDNIGDYREWKNAKVDTSMIGIAMSRETIAAGETKIIDALIKSIESGGGMAVPFYYPGFGESEYLDLLRLDGKVMVDNIINTRIIHWAEKRRAEYENLGVPVFQALPYTRGDQSQWEANQAGIPAQVTPFYLTMPEIAGVIDPMVISARTEDKTQMPIDYQLDSVVDKALKFSALKHKANADKKVAIMFYNYPAGEKNASASFLNVPTSLSAIFKTLNKTGYSVEEKPEQWFIDRTGLMLRPFHRELPYTELPGIGTGTGAGGLLSMERYLAWYNTLPQTTRHAIEAQWGLPGESFTVAEIDGEQQFIIPRSLSGNVMILPQPPRGNRQERERSIYHDKTIPISHNYLAVYLYAREEFGADAIVHLGTHGSHEYLPGKERGLSLYDAGNMAAGTTPIIYPFIMDDVGEALQTKRRGRATVISHLTPPFAKSGLYEELVDLHELMHQYKELDEGGVKARTKEAIIVTVEERNIHQDLAWDKAELVSRFDEFLPELHDYLSELGAQNQPLGLHTFGELPSEEHLVSTLVQMLGKRFVAPAERYAEQRNDQQHEHASANDHDGAVDYRSLKHTPEYKLIRTFVMDNARLDEIKDDELRNLLEEAKANYANFQNIEENSALLEALSGQYVSSATGGDPIRSPDALPTGKNLYGFDPSKIPTQAAWEAGKTLMDDLITNYHSDHGAYPDKLTFTMWSIETMRHLGVVESQVLYAMGVRPVWSEDGRVTGTEIISYSELKRPRVDVVLTATGLYRDAFPNIMMMIAKAIEGVAALKEENNFVYRHTNQLKKELFEAGMTEEEAGKLSTIRIFSNESGNYGTNVGSASMASDTWKKEDKLAKLYLSRMGFFYGSDEKTWSQKLSDIDLYAKNLSGTDAVVFSRSSNVYGLLTSDDPFQYMGGVSLAVRHLDGKSPEMFISNLRDPDNMRNEPMGRFLATELRTRQFHPQWIKEIQAEGYAGTLTTLDVLNNFWGWQVVDPDNVRDDQWQEFFEVYVQDKYELNMREWYEENNVHALAQMIERMLEAARKEYWETNAETLKELLETYVELAQQYDVFTKNETFKEYVNKQAMGFGLAPLTPLVQAETEAEQPQATPQPASQTLEVEGQKMEKMQEIETILDNDAYYLMLLIALFFIGGFFYQFFPWP</sequence>
<dbReference type="NCBIfam" id="NF004644">
    <property type="entry name" value="PRK05989.2-2"/>
    <property type="match status" value="1"/>
</dbReference>
<dbReference type="PANTHER" id="PTHR44119:SF4">
    <property type="entry name" value="AEROBIC COBALTOCHELATASE SUBUNIT COBN"/>
    <property type="match status" value="1"/>
</dbReference>
<feature type="transmembrane region" description="Helical" evidence="2">
    <location>
        <begin position="1308"/>
        <end position="1328"/>
    </location>
</feature>
<dbReference type="InterPro" id="IPR003672">
    <property type="entry name" value="CobN/Mg_chltase"/>
</dbReference>
<evidence type="ECO:0000313" key="4">
    <source>
        <dbReference type="EMBL" id="VAW83702.1"/>
    </source>
</evidence>
<dbReference type="PANTHER" id="PTHR44119">
    <property type="entry name" value="MAGNESIUM-CHELATASE SUBUNIT CHLH, CHLOROPLASTIC"/>
    <property type="match status" value="1"/>
</dbReference>
<dbReference type="EMBL" id="UOFO01000022">
    <property type="protein sequence ID" value="VAW83702.1"/>
    <property type="molecule type" value="Genomic_DNA"/>
</dbReference>
<dbReference type="Pfam" id="PF02514">
    <property type="entry name" value="CobN-Mg_chel"/>
    <property type="match status" value="1"/>
</dbReference>
<keyword evidence="2" id="KW-0812">Transmembrane</keyword>
<feature type="region of interest" description="Disordered" evidence="1">
    <location>
        <begin position="1270"/>
        <end position="1291"/>
    </location>
</feature>
<evidence type="ECO:0000256" key="2">
    <source>
        <dbReference type="SAM" id="Phobius"/>
    </source>
</evidence>
<keyword evidence="2" id="KW-1133">Transmembrane helix</keyword>